<reference evidence="1 2" key="1">
    <citation type="submission" date="2018-07" db="EMBL/GenBank/DDBJ databases">
        <title>Oceanihabitans testaceum sp. nov., isolated from marine sediment.</title>
        <authorList>
            <person name="Li C.-M."/>
        </authorList>
    </citation>
    <scope>NUCLEOTIDE SEQUENCE [LARGE SCALE GENOMIC DNA]</scope>
    <source>
        <strain evidence="1 2">S9-10</strain>
    </source>
</reference>
<organism evidence="1 2">
    <name type="scientific">Oceanihabitans sediminis</name>
    <dbReference type="NCBI Taxonomy" id="1812012"/>
    <lineage>
        <taxon>Bacteria</taxon>
        <taxon>Pseudomonadati</taxon>
        <taxon>Bacteroidota</taxon>
        <taxon>Flavobacteriia</taxon>
        <taxon>Flavobacteriales</taxon>
        <taxon>Flavobacteriaceae</taxon>
        <taxon>Oceanihabitans</taxon>
    </lineage>
</organism>
<evidence type="ECO:0000313" key="2">
    <source>
        <dbReference type="Proteomes" id="UP000252249"/>
    </source>
</evidence>
<gene>
    <name evidence="1" type="ORF">DU428_13145</name>
</gene>
<sequence>MTEQEEKELSNLLKKAVYDEETRKAFHLIEFISSQHIETMKMIVGTDLPFKIQMTPDFEHENYKKYSDIMTYLHKKSQIKS</sequence>
<dbReference type="AlphaFoldDB" id="A0A368P0P9"/>
<name>A0A368P0P9_9FLAO</name>
<evidence type="ECO:0000313" key="1">
    <source>
        <dbReference type="EMBL" id="RCU56402.1"/>
    </source>
</evidence>
<comment type="caution">
    <text evidence="1">The sequence shown here is derived from an EMBL/GenBank/DDBJ whole genome shotgun (WGS) entry which is preliminary data.</text>
</comment>
<dbReference type="Proteomes" id="UP000252249">
    <property type="component" value="Unassembled WGS sequence"/>
</dbReference>
<dbReference type="EMBL" id="QPIG01000007">
    <property type="protein sequence ID" value="RCU56402.1"/>
    <property type="molecule type" value="Genomic_DNA"/>
</dbReference>
<accession>A0A368P0P9</accession>
<dbReference type="RefSeq" id="WP_113966806.1">
    <property type="nucleotide sequence ID" value="NZ_QNRP01000012.1"/>
</dbReference>
<protein>
    <submittedName>
        <fullName evidence="1">Uncharacterized protein</fullName>
    </submittedName>
</protein>
<proteinExistence type="predicted"/>
<keyword evidence="2" id="KW-1185">Reference proteome</keyword>